<dbReference type="STRING" id="2064.TR51_29380"/>
<dbReference type="EMBL" id="JXZB01000004">
    <property type="protein sequence ID" value="KIQ64081.1"/>
    <property type="molecule type" value="Genomic_DNA"/>
</dbReference>
<feature type="transmembrane region" description="Helical" evidence="1">
    <location>
        <begin position="6"/>
        <end position="24"/>
    </location>
</feature>
<feature type="transmembrane region" description="Helical" evidence="1">
    <location>
        <begin position="89"/>
        <end position="105"/>
    </location>
</feature>
<dbReference type="Pfam" id="PF09852">
    <property type="entry name" value="DUF2079"/>
    <property type="match status" value="1"/>
</dbReference>
<dbReference type="PATRIC" id="fig|2064.6.peg.6238"/>
<dbReference type="InterPro" id="IPR018650">
    <property type="entry name" value="STSV1_Orf64"/>
</dbReference>
<organism evidence="2 3">
    <name type="scientific">Kitasatospora griseola</name>
    <name type="common">Streptomyces griseolosporeus</name>
    <dbReference type="NCBI Taxonomy" id="2064"/>
    <lineage>
        <taxon>Bacteria</taxon>
        <taxon>Bacillati</taxon>
        <taxon>Actinomycetota</taxon>
        <taxon>Actinomycetes</taxon>
        <taxon>Kitasatosporales</taxon>
        <taxon>Streptomycetaceae</taxon>
        <taxon>Kitasatospora</taxon>
    </lineage>
</organism>
<evidence type="ECO:0000256" key="1">
    <source>
        <dbReference type="SAM" id="Phobius"/>
    </source>
</evidence>
<protein>
    <submittedName>
        <fullName evidence="2">Uncharacterized protein</fullName>
    </submittedName>
</protein>
<keyword evidence="1" id="KW-0472">Membrane</keyword>
<evidence type="ECO:0000313" key="2">
    <source>
        <dbReference type="EMBL" id="KIQ64081.1"/>
    </source>
</evidence>
<sequence>MTRARLLPWGLAAGFFTFYALFCLRRHGLLLTTGYDLGIFEQAVRSYAHFELPVASLKGEGYNLLGDHFSPVLLALAPFYLVWPTAKTLLFAQAALLALAVVPICRWTQRQLGAAAAVAVGIGYGFSWGVGSTIGFDFHEVAFAAPLLAFSVVALAERRWVAAAAWAAPLCLVKEDLGLTVAVIGGFIAWRGARRLGVATALFGVLASALEFLVLLPAMSPSHAYNYWDNLEAAPGTEPSLLERVLAVPGHLLTATVQGQLLFFLLIPTLLLALRSPLFLVAVPTLAWRLLSKNEMYWGTRYHYSVVLMPIVFAAFVDGLIRLRAAKPHWGRWATAPFLCGSVLVTAVLFPFFPMASAADAGFWRDSAHVRTVQSVLADIPSGAKVAAGNRLVPQLTGRCTVFEFGWPKDWRTAEWVVVDTRNPMGWPLNGAQEAEEITKLRAEGFRTVREDEGVLLLRAPSPEGR</sequence>
<proteinExistence type="predicted"/>
<dbReference type="AlphaFoldDB" id="A0A0D0NXX1"/>
<evidence type="ECO:0000313" key="3">
    <source>
        <dbReference type="Proteomes" id="UP000032066"/>
    </source>
</evidence>
<dbReference type="Proteomes" id="UP000032066">
    <property type="component" value="Unassembled WGS sequence"/>
</dbReference>
<keyword evidence="1" id="KW-1133">Transmembrane helix</keyword>
<feature type="transmembrane region" description="Helical" evidence="1">
    <location>
        <begin position="261"/>
        <end position="282"/>
    </location>
</feature>
<name>A0A0D0NXX1_KITGR</name>
<feature type="transmembrane region" description="Helical" evidence="1">
    <location>
        <begin position="136"/>
        <end position="156"/>
    </location>
</feature>
<feature type="transmembrane region" description="Helical" evidence="1">
    <location>
        <begin position="333"/>
        <end position="353"/>
    </location>
</feature>
<keyword evidence="1" id="KW-0812">Transmembrane</keyword>
<accession>A0A0D0NXX1</accession>
<comment type="caution">
    <text evidence="2">The sequence shown here is derived from an EMBL/GenBank/DDBJ whole genome shotgun (WGS) entry which is preliminary data.</text>
</comment>
<reference evidence="2 3" key="1">
    <citation type="submission" date="2015-02" db="EMBL/GenBank/DDBJ databases">
        <title>Draft genome sequence of Kitasatospora griseola MF730-N6, a bafilomycin, terpentecin and satosporin producer.</title>
        <authorList>
            <person name="Arens J.C."/>
            <person name="Haltli B."/>
            <person name="Kerr R.G."/>
        </authorList>
    </citation>
    <scope>NUCLEOTIDE SEQUENCE [LARGE SCALE GENOMIC DNA]</scope>
    <source>
        <strain evidence="2 3">MF730-N6</strain>
    </source>
</reference>
<gene>
    <name evidence="2" type="ORF">TR51_29380</name>
</gene>
<feature type="transmembrane region" description="Helical" evidence="1">
    <location>
        <begin position="196"/>
        <end position="216"/>
    </location>
</feature>
<feature type="transmembrane region" description="Helical" evidence="1">
    <location>
        <begin position="112"/>
        <end position="130"/>
    </location>
</feature>
<feature type="transmembrane region" description="Helical" evidence="1">
    <location>
        <begin position="302"/>
        <end position="321"/>
    </location>
</feature>
<keyword evidence="3" id="KW-1185">Reference proteome</keyword>